<dbReference type="EMBL" id="CP118108">
    <property type="protein sequence ID" value="WDI00479.1"/>
    <property type="molecule type" value="Genomic_DNA"/>
</dbReference>
<keyword evidence="1" id="KW-1133">Transmembrane helix</keyword>
<feature type="transmembrane region" description="Helical" evidence="1">
    <location>
        <begin position="55"/>
        <end position="76"/>
    </location>
</feature>
<protein>
    <submittedName>
        <fullName evidence="2">Uncharacterized protein</fullName>
    </submittedName>
</protein>
<evidence type="ECO:0000256" key="1">
    <source>
        <dbReference type="SAM" id="Phobius"/>
    </source>
</evidence>
<evidence type="ECO:0000313" key="3">
    <source>
        <dbReference type="Proteomes" id="UP001221519"/>
    </source>
</evidence>
<dbReference type="Proteomes" id="UP001221519">
    <property type="component" value="Chromosome"/>
</dbReference>
<keyword evidence="3" id="KW-1185">Reference proteome</keyword>
<dbReference type="RefSeq" id="WP_047910352.1">
    <property type="nucleotide sequence ID" value="NZ_CP118106.1"/>
</dbReference>
<gene>
    <name evidence="2" type="ORF">PUW25_14385</name>
</gene>
<accession>A0ABY7X6H9</accession>
<keyword evidence="1" id="KW-0472">Membrane</keyword>
<organism evidence="2 3">
    <name type="scientific">Paenibacillus urinalis</name>
    <dbReference type="NCBI Taxonomy" id="521520"/>
    <lineage>
        <taxon>Bacteria</taxon>
        <taxon>Bacillati</taxon>
        <taxon>Bacillota</taxon>
        <taxon>Bacilli</taxon>
        <taxon>Bacillales</taxon>
        <taxon>Paenibacillaceae</taxon>
        <taxon>Paenibacillus</taxon>
    </lineage>
</organism>
<evidence type="ECO:0000313" key="2">
    <source>
        <dbReference type="EMBL" id="WDI00479.1"/>
    </source>
</evidence>
<name>A0ABY7X6H9_9BACL</name>
<keyword evidence="1" id="KW-0812">Transmembrane</keyword>
<sequence>MLKKFGFWLPLFSLFVCLYNAIGEDDKNLLLYFTSPHLMFIESYTSIGRQFNGMLALYLINIVGWLVIGIMIDLIVKAIKRR</sequence>
<proteinExistence type="predicted"/>
<reference evidence="2 3" key="1">
    <citation type="submission" date="2023-02" db="EMBL/GenBank/DDBJ databases">
        <title>Pathogen: clinical or host-associated sample.</title>
        <authorList>
            <person name="Hergert J."/>
            <person name="Casey R."/>
            <person name="Wagner J."/>
            <person name="Young E.L."/>
            <person name="Oakeson K.F."/>
        </authorList>
    </citation>
    <scope>NUCLEOTIDE SEQUENCE [LARGE SCALE GENOMIC DNA]</scope>
    <source>
        <strain evidence="2 3">2022CK-00829</strain>
    </source>
</reference>